<reference evidence="15" key="1">
    <citation type="submission" date="2014-03" db="EMBL/GenBank/DDBJ databases">
        <authorList>
            <person name="Aksoy S."/>
            <person name="Warren W."/>
            <person name="Wilson R.K."/>
        </authorList>
    </citation>
    <scope>NUCLEOTIDE SEQUENCE [LARGE SCALE GENOMIC DNA]</scope>
    <source>
        <strain evidence="15">IAEA</strain>
    </source>
</reference>
<dbReference type="InterPro" id="IPR036774">
    <property type="entry name" value="ERV/ALR_sulphydryl_oxid_sf"/>
</dbReference>
<evidence type="ECO:0000313" key="15">
    <source>
        <dbReference type="Proteomes" id="UP000091820"/>
    </source>
</evidence>
<keyword evidence="10" id="KW-0472">Membrane</keyword>
<dbReference type="Pfam" id="PF00085">
    <property type="entry name" value="Thioredoxin"/>
    <property type="match status" value="1"/>
</dbReference>
<organism evidence="14 15">
    <name type="scientific">Glossina brevipalpis</name>
    <dbReference type="NCBI Taxonomy" id="37001"/>
    <lineage>
        <taxon>Eukaryota</taxon>
        <taxon>Metazoa</taxon>
        <taxon>Ecdysozoa</taxon>
        <taxon>Arthropoda</taxon>
        <taxon>Hexapoda</taxon>
        <taxon>Insecta</taxon>
        <taxon>Pterygota</taxon>
        <taxon>Neoptera</taxon>
        <taxon>Endopterygota</taxon>
        <taxon>Diptera</taxon>
        <taxon>Brachycera</taxon>
        <taxon>Muscomorpha</taxon>
        <taxon>Hippoboscoidea</taxon>
        <taxon>Glossinidae</taxon>
        <taxon>Glossina</taxon>
    </lineage>
</organism>
<dbReference type="SUPFAM" id="SSF69000">
    <property type="entry name" value="FAD-dependent thiol oxidase"/>
    <property type="match status" value="1"/>
</dbReference>
<name>A0A1A9X3I5_9MUSC</name>
<keyword evidence="4 11" id="KW-0732">Signal</keyword>
<dbReference type="InterPro" id="IPR039798">
    <property type="entry name" value="Sulfhydryl_oxidase"/>
</dbReference>
<evidence type="ECO:0000256" key="4">
    <source>
        <dbReference type="ARBA" id="ARBA00022729"/>
    </source>
</evidence>
<dbReference type="Gene3D" id="3.40.30.10">
    <property type="entry name" value="Glutaredoxin"/>
    <property type="match status" value="2"/>
</dbReference>
<dbReference type="PROSITE" id="PS00194">
    <property type="entry name" value="THIOREDOXIN_1"/>
    <property type="match status" value="1"/>
</dbReference>
<proteinExistence type="inferred from homology"/>
<dbReference type="InterPro" id="IPR017905">
    <property type="entry name" value="ERV/ALR_sulphydryl_oxidase"/>
</dbReference>
<keyword evidence="10" id="KW-0812">Transmembrane</keyword>
<dbReference type="PANTHER" id="PTHR22897">
    <property type="entry name" value="QUIESCIN Q6-RELATED SULFHYDRYL OXIDASE"/>
    <property type="match status" value="1"/>
</dbReference>
<dbReference type="FunFam" id="1.20.120.310:FF:000001">
    <property type="entry name" value="Sulfhydryl oxidase"/>
    <property type="match status" value="1"/>
</dbReference>
<dbReference type="GO" id="GO:0006457">
    <property type="term" value="P:protein folding"/>
    <property type="evidence" value="ECO:0007669"/>
    <property type="project" value="TreeGrafter"/>
</dbReference>
<dbReference type="AlphaFoldDB" id="A0A1A9X3I5"/>
<feature type="domain" description="Thioredoxin" evidence="13">
    <location>
        <begin position="19"/>
        <end position="162"/>
    </location>
</feature>
<keyword evidence="5 10" id="KW-0274">FAD</keyword>
<dbReference type="Gene3D" id="1.20.120.310">
    <property type="entry name" value="ERV/ALR sulfhydryl oxidase domain"/>
    <property type="match status" value="1"/>
</dbReference>
<dbReference type="PROSITE" id="PS51352">
    <property type="entry name" value="THIOREDOXIN_2"/>
    <property type="match status" value="1"/>
</dbReference>
<dbReference type="Gene3D" id="1.20.120.1960">
    <property type="entry name" value="QSOX sulfhydryl oxidase domain"/>
    <property type="match status" value="1"/>
</dbReference>
<feature type="chain" id="PRO_5008400958" description="Sulfhydryl oxidase" evidence="11">
    <location>
        <begin position="23"/>
        <end position="643"/>
    </location>
</feature>
<evidence type="ECO:0000256" key="10">
    <source>
        <dbReference type="RuleBase" id="RU371123"/>
    </source>
</evidence>
<feature type="domain" description="ERV/ALR sulfhydryl oxidase" evidence="12">
    <location>
        <begin position="422"/>
        <end position="524"/>
    </location>
</feature>
<keyword evidence="3 10" id="KW-0285">Flavoprotein</keyword>
<evidence type="ECO:0000256" key="3">
    <source>
        <dbReference type="ARBA" id="ARBA00022630"/>
    </source>
</evidence>
<dbReference type="InterPro" id="IPR013766">
    <property type="entry name" value="Thioredoxin_domain"/>
</dbReference>
<dbReference type="PROSITE" id="PS51324">
    <property type="entry name" value="ERV_ALR"/>
    <property type="match status" value="1"/>
</dbReference>
<keyword evidence="10" id="KW-1133">Transmembrane helix</keyword>
<keyword evidence="15" id="KW-1185">Reference proteome</keyword>
<dbReference type="GO" id="GO:0005615">
    <property type="term" value="C:extracellular space"/>
    <property type="evidence" value="ECO:0007669"/>
    <property type="project" value="TreeGrafter"/>
</dbReference>
<feature type="signal peptide" evidence="11">
    <location>
        <begin position="1"/>
        <end position="22"/>
    </location>
</feature>
<evidence type="ECO:0000313" key="14">
    <source>
        <dbReference type="EnsemblMetazoa" id="GBRI043010-PA"/>
    </source>
</evidence>
<evidence type="ECO:0000256" key="2">
    <source>
        <dbReference type="ARBA" id="ARBA00006041"/>
    </source>
</evidence>
<evidence type="ECO:0000256" key="6">
    <source>
        <dbReference type="ARBA" id="ARBA00023002"/>
    </source>
</evidence>
<protein>
    <recommendedName>
        <fullName evidence="10">Sulfhydryl oxidase</fullName>
        <ecNumber evidence="10">1.8.3.2</ecNumber>
    </recommendedName>
</protein>
<dbReference type="Pfam" id="PF04777">
    <property type="entry name" value="Evr1_Alr"/>
    <property type="match status" value="1"/>
</dbReference>
<feature type="transmembrane region" description="Helical" evidence="10">
    <location>
        <begin position="607"/>
        <end position="625"/>
    </location>
</feature>
<evidence type="ECO:0000256" key="5">
    <source>
        <dbReference type="ARBA" id="ARBA00022827"/>
    </source>
</evidence>
<dbReference type="InterPro" id="IPR036249">
    <property type="entry name" value="Thioredoxin-like_sf"/>
</dbReference>
<accession>A0A1A9X3I5</accession>
<keyword evidence="8" id="KW-0325">Glycoprotein</keyword>
<dbReference type="SUPFAM" id="SSF52833">
    <property type="entry name" value="Thioredoxin-like"/>
    <property type="match status" value="1"/>
</dbReference>
<comment type="catalytic activity">
    <reaction evidence="9 10">
        <text>2 R'C(R)SH + O2 = R'C(R)S-S(R)CR' + H2O2</text>
        <dbReference type="Rhea" id="RHEA:17357"/>
        <dbReference type="ChEBI" id="CHEBI:15379"/>
        <dbReference type="ChEBI" id="CHEBI:16240"/>
        <dbReference type="ChEBI" id="CHEBI:16520"/>
        <dbReference type="ChEBI" id="CHEBI:17412"/>
        <dbReference type="EC" id="1.8.3.2"/>
    </reaction>
</comment>
<sequence>MPALQNSFVFPSIALLIVLTQAAVLPPSTRDALVKRESPTELGLYNHTDKVKILNDINFNEEVLQRNRSILVEFYNSYCGHCKRFAPIYKQLADRLFGWRDILPISAIDCAAEENNAICRQYEVMGYPSLRYFGPGFTSRPGEYGKAINALELRDIIISLAHFIVAENRTSDMINWPDFQPLPEDVQTTKQLFEGLSSLRQYVILIYEPENSTLGVEIILHLNRWPDIQVRRVLDPELAAKYQIDGFQYKLSIVSRSGTVVPYKTLEDSVESYVDTIKSFLSTQHFTEKPSTEPKISSSTLSNLGKRENDLKDILNEVRRNKHMVYQADLEMAIHNILYNEIPKSSNINGDKFVALQRFLNVLNRYNPLGQNGQKFISDLYTFVMETKEELSAQEFEMKLKHITEKYQPIFSSNSYVGCIATKPNSRGYTCSLWQLFHYMTVQAADTDRSQDPLEILQAMHGYIKYYFGCTDCSEHFQNMAAKRKIWNTSSKDGAIIWLWAAHNEVNQRLAGDLTEDPNFPKIQFPSASSCPLCRHKSDTKSTEIHEDNNKWDKTKVLQFLKNIYNPEYISRFGINDESLLRPTLEKLRRKRMIVNVFSDVDMRMGMLLYGFCIVMLVVAFKLFGLKGGYRKKPYGHDILGKV</sequence>
<keyword evidence="7" id="KW-1015">Disulfide bond</keyword>
<evidence type="ECO:0000256" key="9">
    <source>
        <dbReference type="ARBA" id="ARBA00048864"/>
    </source>
</evidence>
<comment type="cofactor">
    <cofactor evidence="1 10">
        <name>FAD</name>
        <dbReference type="ChEBI" id="CHEBI:57692"/>
    </cofactor>
</comment>
<comment type="similarity">
    <text evidence="2">Belongs to the quiescin-sulfhydryl oxidase (QSOX) family.</text>
</comment>
<dbReference type="GO" id="GO:0003756">
    <property type="term" value="F:protein disulfide isomerase activity"/>
    <property type="evidence" value="ECO:0007669"/>
    <property type="project" value="TreeGrafter"/>
</dbReference>
<dbReference type="GO" id="GO:0000139">
    <property type="term" value="C:Golgi membrane"/>
    <property type="evidence" value="ECO:0007669"/>
    <property type="project" value="TreeGrafter"/>
</dbReference>
<evidence type="ECO:0000256" key="7">
    <source>
        <dbReference type="ARBA" id="ARBA00023157"/>
    </source>
</evidence>
<keyword evidence="6 10" id="KW-0560">Oxidoreductase</keyword>
<evidence type="ECO:0000259" key="13">
    <source>
        <dbReference type="PROSITE" id="PS51352"/>
    </source>
</evidence>
<evidence type="ECO:0000256" key="8">
    <source>
        <dbReference type="ARBA" id="ARBA00023180"/>
    </source>
</evidence>
<dbReference type="STRING" id="37001.A0A1A9X3I5"/>
<dbReference type="Pfam" id="PF18371">
    <property type="entry name" value="FAD_SOX"/>
    <property type="match status" value="1"/>
</dbReference>
<dbReference type="EC" id="1.8.3.2" evidence="10"/>
<dbReference type="InterPro" id="IPR042568">
    <property type="entry name" value="QSOX_FAD-bd_sf"/>
</dbReference>
<evidence type="ECO:0000256" key="1">
    <source>
        <dbReference type="ARBA" id="ARBA00001974"/>
    </source>
</evidence>
<dbReference type="Proteomes" id="UP000091820">
    <property type="component" value="Unassembled WGS sequence"/>
</dbReference>
<dbReference type="VEuPathDB" id="VectorBase:GBRI043010"/>
<dbReference type="PANTHER" id="PTHR22897:SF8">
    <property type="entry name" value="SULFHYDRYL OXIDASE"/>
    <property type="match status" value="1"/>
</dbReference>
<dbReference type="EnsemblMetazoa" id="GBRI043010-RA">
    <property type="protein sequence ID" value="GBRI043010-PA"/>
    <property type="gene ID" value="GBRI043010"/>
</dbReference>
<evidence type="ECO:0000259" key="12">
    <source>
        <dbReference type="PROSITE" id="PS51324"/>
    </source>
</evidence>
<reference evidence="14" key="2">
    <citation type="submission" date="2020-05" db="UniProtKB">
        <authorList>
            <consortium name="EnsemblMetazoa"/>
        </authorList>
    </citation>
    <scope>IDENTIFICATION</scope>
    <source>
        <strain evidence="14">IAEA</strain>
    </source>
</reference>
<dbReference type="InterPro" id="IPR017937">
    <property type="entry name" value="Thioredoxin_CS"/>
</dbReference>
<evidence type="ECO:0000256" key="11">
    <source>
        <dbReference type="SAM" id="SignalP"/>
    </source>
</evidence>
<dbReference type="GO" id="GO:0016971">
    <property type="term" value="F:flavin-dependent sulfhydryl oxidase activity"/>
    <property type="evidence" value="ECO:0007669"/>
    <property type="project" value="InterPro"/>
</dbReference>
<dbReference type="InterPro" id="IPR040986">
    <property type="entry name" value="QSOX_FAD-bd_dom"/>
</dbReference>